<keyword evidence="4" id="KW-0274">FAD</keyword>
<dbReference type="Proteomes" id="UP001220395">
    <property type="component" value="Chromosome"/>
</dbReference>
<dbReference type="Pfam" id="PF13738">
    <property type="entry name" value="Pyr_redox_3"/>
    <property type="match status" value="1"/>
</dbReference>
<evidence type="ECO:0000256" key="4">
    <source>
        <dbReference type="ARBA" id="ARBA00022827"/>
    </source>
</evidence>
<evidence type="ECO:0000256" key="3">
    <source>
        <dbReference type="ARBA" id="ARBA00022630"/>
    </source>
</evidence>
<dbReference type="Gene3D" id="3.50.50.60">
    <property type="entry name" value="FAD/NAD(P)-binding domain"/>
    <property type="match status" value="2"/>
</dbReference>
<organism evidence="7 8">
    <name type="scientific">Sphingomonas naphthae</name>
    <dbReference type="NCBI Taxonomy" id="1813468"/>
    <lineage>
        <taxon>Bacteria</taxon>
        <taxon>Pseudomonadati</taxon>
        <taxon>Pseudomonadota</taxon>
        <taxon>Alphaproteobacteria</taxon>
        <taxon>Sphingomonadales</taxon>
        <taxon>Sphingomonadaceae</taxon>
        <taxon>Sphingomonas</taxon>
    </lineage>
</organism>
<dbReference type="InterPro" id="IPR050775">
    <property type="entry name" value="FAD-binding_Monooxygenases"/>
</dbReference>
<evidence type="ECO:0000256" key="1">
    <source>
        <dbReference type="ARBA" id="ARBA00001974"/>
    </source>
</evidence>
<keyword evidence="3" id="KW-0285">Flavoprotein</keyword>
<dbReference type="SUPFAM" id="SSF51905">
    <property type="entry name" value="FAD/NAD(P)-binding domain"/>
    <property type="match status" value="1"/>
</dbReference>
<dbReference type="PANTHER" id="PTHR43098">
    <property type="entry name" value="L-ORNITHINE N(5)-MONOOXYGENASE-RELATED"/>
    <property type="match status" value="1"/>
</dbReference>
<dbReference type="InterPro" id="IPR036188">
    <property type="entry name" value="FAD/NAD-bd_sf"/>
</dbReference>
<comment type="similarity">
    <text evidence="2">Belongs to the FAD-binding monooxygenase family.</text>
</comment>
<proteinExistence type="inferred from homology"/>
<evidence type="ECO:0000313" key="8">
    <source>
        <dbReference type="Proteomes" id="UP001220395"/>
    </source>
</evidence>
<keyword evidence="8" id="KW-1185">Reference proteome</keyword>
<evidence type="ECO:0000256" key="6">
    <source>
        <dbReference type="ARBA" id="ARBA00023002"/>
    </source>
</evidence>
<comment type="cofactor">
    <cofactor evidence="1">
        <name>FAD</name>
        <dbReference type="ChEBI" id="CHEBI:57692"/>
    </cofactor>
</comment>
<dbReference type="PRINTS" id="PR00411">
    <property type="entry name" value="PNDRDTASEI"/>
</dbReference>
<evidence type="ECO:0000256" key="2">
    <source>
        <dbReference type="ARBA" id="ARBA00010139"/>
    </source>
</evidence>
<dbReference type="EMBL" id="CP117411">
    <property type="protein sequence ID" value="WCT75174.1"/>
    <property type="molecule type" value="Genomic_DNA"/>
</dbReference>
<protein>
    <submittedName>
        <fullName evidence="7">NAD(P)/FAD-dependent oxidoreductase</fullName>
    </submittedName>
</protein>
<dbReference type="RefSeq" id="WP_273690782.1">
    <property type="nucleotide sequence ID" value="NZ_CP117411.1"/>
</dbReference>
<keyword evidence="6" id="KW-0560">Oxidoreductase</keyword>
<evidence type="ECO:0000256" key="5">
    <source>
        <dbReference type="ARBA" id="ARBA00022857"/>
    </source>
</evidence>
<name>A0ABY7TTH4_9SPHN</name>
<evidence type="ECO:0000313" key="7">
    <source>
        <dbReference type="EMBL" id="WCT75174.1"/>
    </source>
</evidence>
<keyword evidence="5" id="KW-0521">NADP</keyword>
<accession>A0ABY7TTH4</accession>
<dbReference type="PANTHER" id="PTHR43098:SF2">
    <property type="entry name" value="FAD-BINDING MONOOXYGENASE AUSB-RELATED"/>
    <property type="match status" value="1"/>
</dbReference>
<reference evidence="7 8" key="1">
    <citation type="submission" date="2023-02" db="EMBL/GenBank/DDBJ databases">
        <title>Genome sequence of Sphingomonas naphthae.</title>
        <authorList>
            <person name="Kim S."/>
            <person name="Heo J."/>
            <person name="Kwon S.-W."/>
        </authorList>
    </citation>
    <scope>NUCLEOTIDE SEQUENCE [LARGE SCALE GENOMIC DNA]</scope>
    <source>
        <strain evidence="7 8">KACC 18716</strain>
    </source>
</reference>
<sequence>MTCQPTDTPPADSFDIDALRARYRLERDKRVNRATTDQYVRATGDFEEIYEADPHSPVVARLPIEEDLDVAILGGGWTGVLAAYHLGQRGVSTFRVIDHAGGFGGVWYWNRYPGLSCDNDAYCYLPLLEETGFMPSKKFADGYEIRAYMNTIADRFGLGENALFHTRVTGLRWDDAIQRWHVTTDRGDDIRARFVIMANGLLNIPKLPGVPGIADFKGKIFHTGRWDYDYTGGTPEDPALEKLADKRVAIIGTGATAVQAVPFLGRHAAQLYVIQRTPSTVDKRVNPPTDPEWVKTLEPGWQKARQENFHRAAMERFRPGEPDLICDIWTEISRNMSAELAAEGWPDIAIGDYYARREVVDYRVMERLRARVDELVDDPATAESLKPWYRFLCKRPASNDAFYPTFNRPNVTLIDVAATRGVERLTEQGFVANGTEYPIDCLIFASGFEASSSLDRRWGIAEIVGRDGVSLYDHWRDGFTSLHGMMTRGFPNMFFTGYVQSALNSSTTEQMSRHDYHIAYIIRQAMERGAVAVEPSADEESAWVAHIRETAVDASQFLSECTPSYFNGENSEKPKSYAGEPYGPGWHAFEALLQAWRDAGDLRGLELTPPARGDA</sequence>
<gene>
    <name evidence="7" type="ORF">PQ455_08140</name>
</gene>